<dbReference type="GO" id="GO:0005829">
    <property type="term" value="C:cytosol"/>
    <property type="evidence" value="ECO:0007669"/>
    <property type="project" value="TreeGrafter"/>
</dbReference>
<dbReference type="OrthoDB" id="5432254at2"/>
<dbReference type="InterPro" id="IPR005632">
    <property type="entry name" value="Chaperone_Skp"/>
</dbReference>
<accession>A0A5B8YIT0</accession>
<protein>
    <submittedName>
        <fullName evidence="4">OmpH family outer membrane protein</fullName>
    </submittedName>
</protein>
<dbReference type="Gene3D" id="3.30.910.20">
    <property type="entry name" value="Skp domain"/>
    <property type="match status" value="1"/>
</dbReference>
<dbReference type="Pfam" id="PF03938">
    <property type="entry name" value="OmpH"/>
    <property type="match status" value="1"/>
</dbReference>
<evidence type="ECO:0000256" key="2">
    <source>
        <dbReference type="ARBA" id="ARBA00022729"/>
    </source>
</evidence>
<reference evidence="4 5" key="1">
    <citation type="submission" date="2019-06" db="EMBL/GenBank/DDBJ databases">
        <title>Persicimonas caeni gen. nov., sp. nov., a predatory bacterium isolated from solar saltern.</title>
        <authorList>
            <person name="Wang S."/>
        </authorList>
    </citation>
    <scope>NUCLEOTIDE SEQUENCE [LARGE SCALE GENOMIC DNA]</scope>
    <source>
        <strain evidence="4 5">YN101</strain>
    </source>
</reference>
<dbReference type="SMART" id="SM00935">
    <property type="entry name" value="OmpH"/>
    <property type="match status" value="1"/>
</dbReference>
<keyword evidence="2" id="KW-0732">Signal</keyword>
<gene>
    <name evidence="4" type="ORF">FIV42_27410</name>
</gene>
<proteinExistence type="inferred from homology"/>
<dbReference type="InterPro" id="IPR024930">
    <property type="entry name" value="Skp_dom_sf"/>
</dbReference>
<evidence type="ECO:0000313" key="4">
    <source>
        <dbReference type="EMBL" id="QDG54338.1"/>
    </source>
</evidence>
<dbReference type="SUPFAM" id="SSF111384">
    <property type="entry name" value="OmpH-like"/>
    <property type="match status" value="1"/>
</dbReference>
<evidence type="ECO:0000313" key="5">
    <source>
        <dbReference type="Proteomes" id="UP000315995"/>
    </source>
</evidence>
<dbReference type="PANTHER" id="PTHR35089">
    <property type="entry name" value="CHAPERONE PROTEIN SKP"/>
    <property type="match status" value="1"/>
</dbReference>
<dbReference type="EMBL" id="CP041186">
    <property type="protein sequence ID" value="QDG54338.1"/>
    <property type="molecule type" value="Genomic_DNA"/>
</dbReference>
<evidence type="ECO:0000256" key="1">
    <source>
        <dbReference type="ARBA" id="ARBA00009091"/>
    </source>
</evidence>
<keyword evidence="5" id="KW-1185">Reference proteome</keyword>
<name>A0A4Y6Q183_PERCE</name>
<organism evidence="4 5">
    <name type="scientific">Persicimonas caeni</name>
    <dbReference type="NCBI Taxonomy" id="2292766"/>
    <lineage>
        <taxon>Bacteria</taxon>
        <taxon>Deltaproteobacteria</taxon>
        <taxon>Bradymonadales</taxon>
        <taxon>Bradymonadaceae</taxon>
        <taxon>Persicimonas</taxon>
    </lineage>
</organism>
<dbReference type="GO" id="GO:0050821">
    <property type="term" value="P:protein stabilization"/>
    <property type="evidence" value="ECO:0007669"/>
    <property type="project" value="TreeGrafter"/>
</dbReference>
<accession>A0A4Y6Q183</accession>
<comment type="similarity">
    <text evidence="1">Belongs to the Skp family.</text>
</comment>
<dbReference type="PANTHER" id="PTHR35089:SF1">
    <property type="entry name" value="CHAPERONE PROTEIN SKP"/>
    <property type="match status" value="1"/>
</dbReference>
<sequence>MPFNDSFIASSPIGAKMIARIMKTRAAMVMAQVLLAFGLVVGVTAISAPAFAQDVKIGYVDLQRALSEVEEGKKAKARLKKDFDKKQKMLTDKQEEVKKLKQSLESGAAMMTDEAKRKKAIELQQEMAKLQQLYMEMQRDLAQKETKATQKIFKKMEPILNKIAKEKGYDLILEKTESSVLFAKDSMDLTDELIKRYDKK</sequence>
<evidence type="ECO:0000256" key="3">
    <source>
        <dbReference type="SAM" id="Coils"/>
    </source>
</evidence>
<keyword evidence="3" id="KW-0175">Coiled coil</keyword>
<dbReference type="GO" id="GO:0051082">
    <property type="term" value="F:unfolded protein binding"/>
    <property type="evidence" value="ECO:0007669"/>
    <property type="project" value="InterPro"/>
</dbReference>
<dbReference type="Proteomes" id="UP000315995">
    <property type="component" value="Chromosome"/>
</dbReference>
<dbReference type="AlphaFoldDB" id="A0A4Y6Q183"/>
<feature type="coiled-coil region" evidence="3">
    <location>
        <begin position="62"/>
        <end position="147"/>
    </location>
</feature>